<name>A0AAI9NYS7_9FIRM</name>
<protein>
    <submittedName>
        <fullName evidence="1">Uncharacterized protein</fullName>
    </submittedName>
</protein>
<organism evidence="1 2">
    <name type="scientific">Coprococcus eutactus</name>
    <dbReference type="NCBI Taxonomy" id="33043"/>
    <lineage>
        <taxon>Bacteria</taxon>
        <taxon>Bacillati</taxon>
        <taxon>Bacillota</taxon>
        <taxon>Clostridia</taxon>
        <taxon>Lachnospirales</taxon>
        <taxon>Lachnospiraceae</taxon>
        <taxon>Coprococcus</taxon>
    </lineage>
</organism>
<dbReference type="EMBL" id="BLYL01000008">
    <property type="protein sequence ID" value="GFO94561.1"/>
    <property type="molecule type" value="Genomic_DNA"/>
</dbReference>
<sequence>MKNKSKSNIGEHEKYRYEECYAKILLERVYPEIYTDLSILDKPDLQNEVLQVGVEVTSAVPSSLREVKACWIKANNTNDMKIKSKYVKRMEQLGYKYTGGMQNWLKEDIEQLYEETSLVDLEISIRSKMKKKDRGGYKELKNMDLYIDAMFSFFSINDDDLYELVKNVNVGKNHFRKIIINVIEDNEIVMIDTDEEKYSVISYDSRQYEYALAALDMIKKEDAE</sequence>
<gene>
    <name evidence="1" type="ORF">COEU31_16070</name>
</gene>
<reference evidence="1" key="1">
    <citation type="submission" date="2020-06" db="EMBL/GenBank/DDBJ databases">
        <title>Characterization of fructooligosaccharide metabolism and fructooligosaccharide-degrading enzymes in human commensal butyrate producers.</title>
        <authorList>
            <person name="Tanno H."/>
            <person name="Fujii T."/>
            <person name="Hirano K."/>
            <person name="Maeno S."/>
            <person name="Tonozuka T."/>
            <person name="Sakamoto M."/>
            <person name="Ohkuma M."/>
            <person name="Tochio T."/>
            <person name="Endo A."/>
        </authorList>
    </citation>
    <scope>NUCLEOTIDE SEQUENCE</scope>
    <source>
        <strain evidence="1">JCM 31265</strain>
    </source>
</reference>
<accession>A0AAI9NYS7</accession>
<dbReference type="AlphaFoldDB" id="A0AAI9NYS7"/>
<proteinExistence type="predicted"/>
<dbReference type="Proteomes" id="UP000660047">
    <property type="component" value="Unassembled WGS sequence"/>
</dbReference>
<evidence type="ECO:0000313" key="2">
    <source>
        <dbReference type="Proteomes" id="UP000660047"/>
    </source>
</evidence>
<evidence type="ECO:0000313" key="1">
    <source>
        <dbReference type="EMBL" id="GFO94561.1"/>
    </source>
</evidence>
<dbReference type="RefSeq" id="WP_055224193.1">
    <property type="nucleotide sequence ID" value="NZ_BLYL01000008.1"/>
</dbReference>
<comment type="caution">
    <text evidence="1">The sequence shown here is derived from an EMBL/GenBank/DDBJ whole genome shotgun (WGS) entry which is preliminary data.</text>
</comment>